<feature type="compositionally biased region" description="Basic and acidic residues" evidence="1">
    <location>
        <begin position="170"/>
        <end position="188"/>
    </location>
</feature>
<organism evidence="2 3">
    <name type="scientific">Austropuccinia psidii MF-1</name>
    <dbReference type="NCBI Taxonomy" id="1389203"/>
    <lineage>
        <taxon>Eukaryota</taxon>
        <taxon>Fungi</taxon>
        <taxon>Dikarya</taxon>
        <taxon>Basidiomycota</taxon>
        <taxon>Pucciniomycotina</taxon>
        <taxon>Pucciniomycetes</taxon>
        <taxon>Pucciniales</taxon>
        <taxon>Sphaerophragmiaceae</taxon>
        <taxon>Austropuccinia</taxon>
    </lineage>
</organism>
<feature type="compositionally biased region" description="Polar residues" evidence="1">
    <location>
        <begin position="156"/>
        <end position="169"/>
    </location>
</feature>
<proteinExistence type="predicted"/>
<accession>A0A9Q3D664</accession>
<evidence type="ECO:0000313" key="3">
    <source>
        <dbReference type="Proteomes" id="UP000765509"/>
    </source>
</evidence>
<feature type="compositionally biased region" description="Basic and acidic residues" evidence="1">
    <location>
        <begin position="73"/>
        <end position="95"/>
    </location>
</feature>
<name>A0A9Q3D664_9BASI</name>
<evidence type="ECO:0000313" key="2">
    <source>
        <dbReference type="EMBL" id="MBW0497599.1"/>
    </source>
</evidence>
<keyword evidence="3" id="KW-1185">Reference proteome</keyword>
<dbReference type="AlphaFoldDB" id="A0A9Q3D664"/>
<comment type="caution">
    <text evidence="2">The sequence shown here is derived from an EMBL/GenBank/DDBJ whole genome shotgun (WGS) entry which is preliminary data.</text>
</comment>
<feature type="region of interest" description="Disordered" evidence="1">
    <location>
        <begin position="149"/>
        <end position="194"/>
    </location>
</feature>
<gene>
    <name evidence="2" type="ORF">O181_037314</name>
</gene>
<dbReference type="Proteomes" id="UP000765509">
    <property type="component" value="Unassembled WGS sequence"/>
</dbReference>
<evidence type="ECO:0000256" key="1">
    <source>
        <dbReference type="SAM" id="MobiDB-lite"/>
    </source>
</evidence>
<feature type="region of interest" description="Disordered" evidence="1">
    <location>
        <begin position="66"/>
        <end position="119"/>
    </location>
</feature>
<feature type="region of interest" description="Disordered" evidence="1">
    <location>
        <begin position="1"/>
        <end position="45"/>
    </location>
</feature>
<reference evidence="2" key="1">
    <citation type="submission" date="2021-03" db="EMBL/GenBank/DDBJ databases">
        <title>Draft genome sequence of rust myrtle Austropuccinia psidii MF-1, a brazilian biotype.</title>
        <authorList>
            <person name="Quecine M.C."/>
            <person name="Pachon D.M.R."/>
            <person name="Bonatelli M.L."/>
            <person name="Correr F.H."/>
            <person name="Franceschini L.M."/>
            <person name="Leite T.F."/>
            <person name="Margarido G.R.A."/>
            <person name="Almeida C.A."/>
            <person name="Ferrarezi J.A."/>
            <person name="Labate C.A."/>
        </authorList>
    </citation>
    <scope>NUCLEOTIDE SEQUENCE</scope>
    <source>
        <strain evidence="2">MF-1</strain>
    </source>
</reference>
<sequence>MDESKPVLPQEVTRSPMGLSKTSQPKSSLKKENNKIQKLQPFPSNMVNIDPSLIVQDKDITQQNLQNSKIGIRKSEQDSSKELIQKSKEESEYPHQLKTLNPHSKVGKQIQPGNKTIKKENYITKIEDPIKPKPKYSTNIRNNIEQDFMENHSHTNRICSQNPIKFSTNPRKEDSPTPHHHSDKDHKNLNLRIN</sequence>
<protein>
    <submittedName>
        <fullName evidence="2">Uncharacterized protein</fullName>
    </submittedName>
</protein>
<dbReference type="EMBL" id="AVOT02014275">
    <property type="protein sequence ID" value="MBW0497599.1"/>
    <property type="molecule type" value="Genomic_DNA"/>
</dbReference>